<dbReference type="GO" id="GO:0005829">
    <property type="term" value="C:cytosol"/>
    <property type="evidence" value="ECO:0007669"/>
    <property type="project" value="TreeGrafter"/>
</dbReference>
<feature type="binding site" evidence="7">
    <location>
        <position position="264"/>
    </location>
    <ligand>
        <name>substrate</name>
        <note>ligand shared with subunit alpha</note>
    </ligand>
</feature>
<keyword evidence="3 7" id="KW-0436">Ligase</keyword>
<proteinExistence type="inferred from homology"/>
<dbReference type="GO" id="GO:0006104">
    <property type="term" value="P:succinyl-CoA metabolic process"/>
    <property type="evidence" value="ECO:0007669"/>
    <property type="project" value="TreeGrafter"/>
</dbReference>
<name>A0A6I1FHZ3_9BACI</name>
<dbReference type="SUPFAM" id="SSF56059">
    <property type="entry name" value="Glutathione synthetase ATP-binding domain-like"/>
    <property type="match status" value="1"/>
</dbReference>
<dbReference type="GO" id="GO:0000287">
    <property type="term" value="F:magnesium ion binding"/>
    <property type="evidence" value="ECO:0007669"/>
    <property type="project" value="UniProtKB-UniRule"/>
</dbReference>
<dbReference type="Gene3D" id="3.30.1490.20">
    <property type="entry name" value="ATP-grasp fold, A domain"/>
    <property type="match status" value="1"/>
</dbReference>
<dbReference type="Proteomes" id="UP000429595">
    <property type="component" value="Unassembled WGS sequence"/>
</dbReference>
<dbReference type="InterPro" id="IPR005809">
    <property type="entry name" value="Succ_CoA_ligase-like_bsu"/>
</dbReference>
<keyword evidence="6 7" id="KW-0460">Magnesium</keyword>
<dbReference type="InterPro" id="IPR011761">
    <property type="entry name" value="ATP-grasp"/>
</dbReference>
<dbReference type="InterPro" id="IPR005811">
    <property type="entry name" value="SUCC_ACL_C"/>
</dbReference>
<dbReference type="PROSITE" id="PS01217">
    <property type="entry name" value="SUCCINYL_COA_LIG_3"/>
    <property type="match status" value="1"/>
</dbReference>
<dbReference type="PANTHER" id="PTHR11815">
    <property type="entry name" value="SUCCINYL-COA SYNTHETASE BETA CHAIN"/>
    <property type="match status" value="1"/>
</dbReference>
<evidence type="ECO:0000256" key="5">
    <source>
        <dbReference type="ARBA" id="ARBA00022741"/>
    </source>
</evidence>
<evidence type="ECO:0000256" key="8">
    <source>
        <dbReference type="PROSITE-ProRule" id="PRU00409"/>
    </source>
</evidence>
<comment type="similarity">
    <text evidence="1 7">Belongs to the succinate/malate CoA ligase beta subunit family.</text>
</comment>
<evidence type="ECO:0000256" key="7">
    <source>
        <dbReference type="HAMAP-Rule" id="MF_00558"/>
    </source>
</evidence>
<dbReference type="InterPro" id="IPR013650">
    <property type="entry name" value="ATP-grasp_succ-CoA_synth-type"/>
</dbReference>
<evidence type="ECO:0000256" key="1">
    <source>
        <dbReference type="ARBA" id="ARBA00009182"/>
    </source>
</evidence>
<evidence type="ECO:0000256" key="2">
    <source>
        <dbReference type="ARBA" id="ARBA00022532"/>
    </source>
</evidence>
<comment type="catalytic activity">
    <reaction evidence="7">
        <text>succinate + ATP + CoA = succinyl-CoA + ADP + phosphate</text>
        <dbReference type="Rhea" id="RHEA:17661"/>
        <dbReference type="ChEBI" id="CHEBI:30031"/>
        <dbReference type="ChEBI" id="CHEBI:30616"/>
        <dbReference type="ChEBI" id="CHEBI:43474"/>
        <dbReference type="ChEBI" id="CHEBI:57287"/>
        <dbReference type="ChEBI" id="CHEBI:57292"/>
        <dbReference type="ChEBI" id="CHEBI:456216"/>
        <dbReference type="EC" id="6.2.1.5"/>
    </reaction>
</comment>
<feature type="binding site" evidence="7">
    <location>
        <position position="102"/>
    </location>
    <ligand>
        <name>ATP</name>
        <dbReference type="ChEBI" id="CHEBI:30616"/>
    </ligand>
</feature>
<dbReference type="InterPro" id="IPR013815">
    <property type="entry name" value="ATP_grasp_subdomain_1"/>
</dbReference>
<protein>
    <recommendedName>
        <fullName evidence="7">Succinate--CoA ligase [ADP-forming] subunit beta</fullName>
        <ecNumber evidence="7">6.2.1.5</ecNumber>
    </recommendedName>
    <alternativeName>
        <fullName evidence="7">Succinyl-CoA synthetase subunit beta</fullName>
        <shortName evidence="7">SCS-beta</shortName>
    </alternativeName>
</protein>
<feature type="binding site" evidence="7">
    <location>
        <position position="99"/>
    </location>
    <ligand>
        <name>ATP</name>
        <dbReference type="ChEBI" id="CHEBI:30616"/>
    </ligand>
</feature>
<keyword evidence="11" id="KW-1185">Reference proteome</keyword>
<keyword evidence="5 7" id="KW-0547">Nucleotide-binding</keyword>
<dbReference type="FunFam" id="3.40.50.261:FF:000001">
    <property type="entry name" value="Succinate--CoA ligase [ADP-forming] subunit beta"/>
    <property type="match status" value="1"/>
</dbReference>
<dbReference type="PIRSF" id="PIRSF001554">
    <property type="entry name" value="SucCS_beta"/>
    <property type="match status" value="1"/>
</dbReference>
<keyword evidence="2 7" id="KW-0816">Tricarboxylic acid cycle</keyword>
<keyword evidence="7 8" id="KW-0067">ATP-binding</keyword>
<dbReference type="FunFam" id="3.30.470.20:FF:000002">
    <property type="entry name" value="Succinate--CoA ligase [ADP-forming] subunit beta"/>
    <property type="match status" value="1"/>
</dbReference>
<evidence type="ECO:0000313" key="11">
    <source>
        <dbReference type="Proteomes" id="UP000429595"/>
    </source>
</evidence>
<reference evidence="10 11" key="1">
    <citation type="submission" date="2019-10" db="EMBL/GenBank/DDBJ databases">
        <title>Bacillus aerolatum sp. nov., isolated from bioaerosol of sport playgrounds.</title>
        <authorList>
            <person name="Chen P."/>
            <person name="Zhang G."/>
        </authorList>
    </citation>
    <scope>NUCLEOTIDE SEQUENCE [LARGE SCALE GENOMIC DNA]</scope>
    <source>
        <strain evidence="10 11">CX253</strain>
    </source>
</reference>
<dbReference type="GO" id="GO:0042709">
    <property type="term" value="C:succinate-CoA ligase complex"/>
    <property type="evidence" value="ECO:0007669"/>
    <property type="project" value="TreeGrafter"/>
</dbReference>
<dbReference type="Pfam" id="PF08442">
    <property type="entry name" value="ATP-grasp_2"/>
    <property type="match status" value="1"/>
</dbReference>
<dbReference type="Gene3D" id="3.40.50.261">
    <property type="entry name" value="Succinyl-CoA synthetase domains"/>
    <property type="match status" value="1"/>
</dbReference>
<keyword evidence="4 7" id="KW-0479">Metal-binding</keyword>
<feature type="binding site" evidence="7">
    <location>
        <position position="107"/>
    </location>
    <ligand>
        <name>ATP</name>
        <dbReference type="ChEBI" id="CHEBI:30616"/>
    </ligand>
</feature>
<feature type="domain" description="ATP-grasp" evidence="9">
    <location>
        <begin position="9"/>
        <end position="227"/>
    </location>
</feature>
<dbReference type="PANTHER" id="PTHR11815:SF10">
    <property type="entry name" value="SUCCINATE--COA LIGASE [GDP-FORMING] SUBUNIT BETA, MITOCHONDRIAL"/>
    <property type="match status" value="1"/>
</dbReference>
<gene>
    <name evidence="7 10" type="primary">sucC</name>
    <name evidence="10" type="ORF">F9802_04825</name>
</gene>
<dbReference type="FunFam" id="3.30.1490.20:FF:000002">
    <property type="entry name" value="Succinate--CoA ligase [ADP-forming] subunit beta"/>
    <property type="match status" value="1"/>
</dbReference>
<evidence type="ECO:0000256" key="6">
    <source>
        <dbReference type="ARBA" id="ARBA00022842"/>
    </source>
</evidence>
<dbReference type="InterPro" id="IPR017866">
    <property type="entry name" value="Succ-CoA_synthase_bsu_CS"/>
</dbReference>
<sequence length="387" mass="41851">MNIHEYQGKEILRNYGVAVPNGKVAFSVEEAVEAAKELGTDVCVVKAQIHAGGRGKAGGVKVAKNIDEVRTYAEEILGKTLVTHQTGPEGKEVKRLLIEEGCDIQKEYYIGLVLDRATSQVVLMASEEGGTEIEEVAEATPEKIFKEYIDPVTGLMPYQARRVAFNINIPAKLVNKAVKFMMGLYTVFIEKDAAIAEINPLVVTGDGDVMALDAKINFDSNALYRHKDIMEYRDLEEEDPKEIEASKYDLSYISLDGNIGCMVNGAGLAMATMDIIKHYGGDPANFLDVGGGATAEKVTEAFKIILSDKNVKGIFVNIFGGIMKCDIIASGVVEAAKQVGLSVPLVVRLEGTNVDLGKKILNESDIKIVSAESMADGAQKIVELVSK</sequence>
<evidence type="ECO:0000259" key="9">
    <source>
        <dbReference type="PROSITE" id="PS50975"/>
    </source>
</evidence>
<evidence type="ECO:0000256" key="4">
    <source>
        <dbReference type="ARBA" id="ARBA00022723"/>
    </source>
</evidence>
<feature type="binding site" evidence="7">
    <location>
        <position position="213"/>
    </location>
    <ligand>
        <name>Mg(2+)</name>
        <dbReference type="ChEBI" id="CHEBI:18420"/>
    </ligand>
</feature>
<dbReference type="PROSITE" id="PS50975">
    <property type="entry name" value="ATP_GRASP"/>
    <property type="match status" value="1"/>
</dbReference>
<dbReference type="EMBL" id="WEIO01000002">
    <property type="protein sequence ID" value="KAB7708037.1"/>
    <property type="molecule type" value="Genomic_DNA"/>
</dbReference>
<comment type="pathway">
    <text evidence="7">Carbohydrate metabolism; tricarboxylic acid cycle; succinate from succinyl-CoA (ligase route): step 1/1.</text>
</comment>
<dbReference type="HAMAP" id="MF_00558">
    <property type="entry name" value="Succ_CoA_beta"/>
    <property type="match status" value="1"/>
</dbReference>
<dbReference type="UniPathway" id="UPA00223">
    <property type="reaction ID" value="UER00999"/>
</dbReference>
<dbReference type="GO" id="GO:0006099">
    <property type="term" value="P:tricarboxylic acid cycle"/>
    <property type="evidence" value="ECO:0007669"/>
    <property type="project" value="UniProtKB-UniRule"/>
</dbReference>
<accession>A0A6I1FHZ3</accession>
<dbReference type="GO" id="GO:0005524">
    <property type="term" value="F:ATP binding"/>
    <property type="evidence" value="ECO:0007669"/>
    <property type="project" value="UniProtKB-UniRule"/>
</dbReference>
<comment type="subunit">
    <text evidence="7">Heterotetramer of two alpha and two beta subunits.</text>
</comment>
<comment type="catalytic activity">
    <reaction evidence="7">
        <text>GTP + succinate + CoA = succinyl-CoA + GDP + phosphate</text>
        <dbReference type="Rhea" id="RHEA:22120"/>
        <dbReference type="ChEBI" id="CHEBI:30031"/>
        <dbReference type="ChEBI" id="CHEBI:37565"/>
        <dbReference type="ChEBI" id="CHEBI:43474"/>
        <dbReference type="ChEBI" id="CHEBI:57287"/>
        <dbReference type="ChEBI" id="CHEBI:57292"/>
        <dbReference type="ChEBI" id="CHEBI:58189"/>
    </reaction>
</comment>
<dbReference type="InterPro" id="IPR016102">
    <property type="entry name" value="Succinyl-CoA_synth-like"/>
</dbReference>
<dbReference type="GO" id="GO:0004775">
    <property type="term" value="F:succinate-CoA ligase (ADP-forming) activity"/>
    <property type="evidence" value="ECO:0007669"/>
    <property type="project" value="UniProtKB-UniRule"/>
</dbReference>
<feature type="binding site" evidence="7">
    <location>
        <position position="46"/>
    </location>
    <ligand>
        <name>ATP</name>
        <dbReference type="ChEBI" id="CHEBI:30616"/>
    </ligand>
</feature>
<dbReference type="RefSeq" id="WP_152150023.1">
    <property type="nucleotide sequence ID" value="NZ_WEIO01000002.1"/>
</dbReference>
<evidence type="ECO:0000313" key="10">
    <source>
        <dbReference type="EMBL" id="KAB7708037.1"/>
    </source>
</evidence>
<comment type="function">
    <text evidence="7">Succinyl-CoA synthetase functions in the citric acid cycle (TCA), coupling the hydrolysis of succinyl-CoA to the synthesis of either ATP or GTP and thus represents the only step of substrate-level phosphorylation in the TCA. The beta subunit provides nucleotide specificity of the enzyme and binds the substrate succinate, while the binding sites for coenzyme A and phosphate are found in the alpha subunit.</text>
</comment>
<dbReference type="NCBIfam" id="NF001913">
    <property type="entry name" value="PRK00696.1"/>
    <property type="match status" value="1"/>
</dbReference>
<dbReference type="Gene3D" id="3.30.470.20">
    <property type="entry name" value="ATP-grasp fold, B domain"/>
    <property type="match status" value="1"/>
</dbReference>
<dbReference type="AlphaFoldDB" id="A0A6I1FHZ3"/>
<dbReference type="EC" id="6.2.1.5" evidence="7"/>
<organism evidence="10 11">
    <name type="scientific">Bacillus aerolatus</name>
    <dbReference type="NCBI Taxonomy" id="2653354"/>
    <lineage>
        <taxon>Bacteria</taxon>
        <taxon>Bacillati</taxon>
        <taxon>Bacillota</taxon>
        <taxon>Bacilli</taxon>
        <taxon>Bacillales</taxon>
        <taxon>Bacillaceae</taxon>
        <taxon>Bacillus</taxon>
    </lineage>
</organism>
<dbReference type="SUPFAM" id="SSF52210">
    <property type="entry name" value="Succinyl-CoA synthetase domains"/>
    <property type="match status" value="1"/>
</dbReference>
<evidence type="ECO:0000256" key="3">
    <source>
        <dbReference type="ARBA" id="ARBA00022598"/>
    </source>
</evidence>
<comment type="cofactor">
    <cofactor evidence="7">
        <name>Mg(2+)</name>
        <dbReference type="ChEBI" id="CHEBI:18420"/>
    </cofactor>
    <text evidence="7">Binds 1 Mg(2+) ion per subunit.</text>
</comment>
<dbReference type="Pfam" id="PF00549">
    <property type="entry name" value="Ligase_CoA"/>
    <property type="match status" value="1"/>
</dbReference>
<dbReference type="NCBIfam" id="TIGR01016">
    <property type="entry name" value="sucCoAbeta"/>
    <property type="match status" value="1"/>
</dbReference>
<comment type="caution">
    <text evidence="10">The sequence shown here is derived from an EMBL/GenBank/DDBJ whole genome shotgun (WGS) entry which is preliminary data.</text>
</comment>
<feature type="binding site" evidence="7">
    <location>
        <begin position="53"/>
        <end position="55"/>
    </location>
    <ligand>
        <name>ATP</name>
        <dbReference type="ChEBI" id="CHEBI:30616"/>
    </ligand>
</feature>
<feature type="binding site" evidence="7">
    <location>
        <begin position="321"/>
        <end position="323"/>
    </location>
    <ligand>
        <name>substrate</name>
        <note>ligand shared with subunit alpha</note>
    </ligand>
</feature>
<feature type="binding site" evidence="7">
    <location>
        <position position="199"/>
    </location>
    <ligand>
        <name>Mg(2+)</name>
        <dbReference type="ChEBI" id="CHEBI:18420"/>
    </ligand>
</feature>